<dbReference type="EMBL" id="KV449347">
    <property type="protein sequence ID" value="OAX31560.1"/>
    <property type="molecule type" value="Genomic_DNA"/>
</dbReference>
<dbReference type="AlphaFoldDB" id="A0A1B7MG39"/>
<dbReference type="Proteomes" id="UP000092154">
    <property type="component" value="Unassembled WGS sequence"/>
</dbReference>
<dbReference type="InParanoid" id="A0A1B7MG39"/>
<proteinExistence type="predicted"/>
<sequence>MLPAQNGSLLPERELIQIVHDVREAETRREVEFQQIEDARELSEPDVMSKTTGVVRPSVTVKITTSHFVTLFENFVTHRYTGAQQALLLDHLILTEWTPRHATTSNNGE</sequence>
<name>A0A1B7MG39_9AGAM</name>
<protein>
    <submittedName>
        <fullName evidence="1">Uncharacterized protein</fullName>
    </submittedName>
</protein>
<evidence type="ECO:0000313" key="2">
    <source>
        <dbReference type="Proteomes" id="UP000092154"/>
    </source>
</evidence>
<organism evidence="1 2">
    <name type="scientific">Rhizopogon vinicolor AM-OR11-026</name>
    <dbReference type="NCBI Taxonomy" id="1314800"/>
    <lineage>
        <taxon>Eukaryota</taxon>
        <taxon>Fungi</taxon>
        <taxon>Dikarya</taxon>
        <taxon>Basidiomycota</taxon>
        <taxon>Agaricomycotina</taxon>
        <taxon>Agaricomycetes</taxon>
        <taxon>Agaricomycetidae</taxon>
        <taxon>Boletales</taxon>
        <taxon>Suillineae</taxon>
        <taxon>Rhizopogonaceae</taxon>
        <taxon>Rhizopogon</taxon>
    </lineage>
</organism>
<evidence type="ECO:0000313" key="1">
    <source>
        <dbReference type="EMBL" id="OAX31560.1"/>
    </source>
</evidence>
<accession>A0A1B7MG39</accession>
<keyword evidence="2" id="KW-1185">Reference proteome</keyword>
<gene>
    <name evidence="1" type="ORF">K503DRAFT_787763</name>
</gene>
<reference evidence="1 2" key="1">
    <citation type="submission" date="2016-06" db="EMBL/GenBank/DDBJ databases">
        <title>Comparative genomics of the ectomycorrhizal sister species Rhizopogon vinicolor and Rhizopogon vesiculosus (Basidiomycota: Boletales) reveals a divergence of the mating type B locus.</title>
        <authorList>
            <consortium name="DOE Joint Genome Institute"/>
            <person name="Mujic A.B."/>
            <person name="Kuo A."/>
            <person name="Tritt A."/>
            <person name="Lipzen A."/>
            <person name="Chen C."/>
            <person name="Johnson J."/>
            <person name="Sharma A."/>
            <person name="Barry K."/>
            <person name="Grigoriev I.V."/>
            <person name="Spatafora J.W."/>
        </authorList>
    </citation>
    <scope>NUCLEOTIDE SEQUENCE [LARGE SCALE GENOMIC DNA]</scope>
    <source>
        <strain evidence="1 2">AM-OR11-026</strain>
    </source>
</reference>